<dbReference type="EMBL" id="VFYP01000001">
    <property type="protein sequence ID" value="TPP09902.1"/>
    <property type="molecule type" value="Genomic_DNA"/>
</dbReference>
<accession>A0A504UXM8</accession>
<feature type="transmembrane region" description="Helical" evidence="1">
    <location>
        <begin position="28"/>
        <end position="45"/>
    </location>
</feature>
<feature type="transmembrane region" description="Helical" evidence="1">
    <location>
        <begin position="141"/>
        <end position="161"/>
    </location>
</feature>
<dbReference type="OrthoDB" id="7846047at2"/>
<keyword evidence="3" id="KW-1185">Reference proteome</keyword>
<evidence type="ECO:0000256" key="1">
    <source>
        <dbReference type="SAM" id="Phobius"/>
    </source>
</evidence>
<keyword evidence="1" id="KW-0812">Transmembrane</keyword>
<feature type="transmembrane region" description="Helical" evidence="1">
    <location>
        <begin position="84"/>
        <end position="105"/>
    </location>
</feature>
<evidence type="ECO:0000313" key="3">
    <source>
        <dbReference type="Proteomes" id="UP000316429"/>
    </source>
</evidence>
<organism evidence="2 3">
    <name type="scientific">Rhizobium glycinendophyticum</name>
    <dbReference type="NCBI Taxonomy" id="2589807"/>
    <lineage>
        <taxon>Bacteria</taxon>
        <taxon>Pseudomonadati</taxon>
        <taxon>Pseudomonadota</taxon>
        <taxon>Alphaproteobacteria</taxon>
        <taxon>Hyphomicrobiales</taxon>
        <taxon>Rhizobiaceae</taxon>
        <taxon>Rhizobium/Agrobacterium group</taxon>
        <taxon>Rhizobium</taxon>
    </lineage>
</organism>
<dbReference type="AlphaFoldDB" id="A0A504UXM8"/>
<feature type="transmembrane region" description="Helical" evidence="1">
    <location>
        <begin position="173"/>
        <end position="193"/>
    </location>
</feature>
<evidence type="ECO:0000313" key="2">
    <source>
        <dbReference type="EMBL" id="TPP09902.1"/>
    </source>
</evidence>
<name>A0A504UXM8_9HYPH</name>
<protein>
    <submittedName>
        <fullName evidence="2">Uncharacterized protein</fullName>
    </submittedName>
</protein>
<comment type="caution">
    <text evidence="2">The sequence shown here is derived from an EMBL/GenBank/DDBJ whole genome shotgun (WGS) entry which is preliminary data.</text>
</comment>
<proteinExistence type="predicted"/>
<keyword evidence="1" id="KW-1133">Transmembrane helix</keyword>
<dbReference type="Proteomes" id="UP000316429">
    <property type="component" value="Unassembled WGS sequence"/>
</dbReference>
<dbReference type="RefSeq" id="WP_140826268.1">
    <property type="nucleotide sequence ID" value="NZ_VFYP01000001.1"/>
</dbReference>
<gene>
    <name evidence="2" type="ORF">FJQ55_03230</name>
</gene>
<sequence length="228" mass="23465">MLFLALWALAVGFILAPGLRNGSSPFTALATVELLLPLFGIAVLTGQLPGRFAAPGVFVLFIGGLAGLVFRETLYAILAPVPGAAQHLFLAGPIACAVTGVLLVLPLGWRPYMVLPFLPLAGAALAVATRLSDPTLFAPNYLASALALQASALFAIAWPVSRFPHPVLQVGSRIIGSWMLAVALLYGGAYVAGRDKSLTPPPFPPLAGIEQAIEETAPGLGPLPGQGG</sequence>
<reference evidence="2 3" key="1">
    <citation type="submission" date="2019-06" db="EMBL/GenBank/DDBJ databases">
        <title>Rhizobium sp. CL12 isolated from roots of soybean.</title>
        <authorList>
            <person name="Wang C."/>
        </authorList>
    </citation>
    <scope>NUCLEOTIDE SEQUENCE [LARGE SCALE GENOMIC DNA]</scope>
    <source>
        <strain evidence="2 3">CL12</strain>
    </source>
</reference>
<keyword evidence="1" id="KW-0472">Membrane</keyword>
<feature type="transmembrane region" description="Helical" evidence="1">
    <location>
        <begin position="112"/>
        <end position="129"/>
    </location>
</feature>
<feature type="transmembrane region" description="Helical" evidence="1">
    <location>
        <begin position="57"/>
        <end position="78"/>
    </location>
</feature>